<gene>
    <name evidence="1" type="ORF">GGR04_003252</name>
</gene>
<organism evidence="1 2">
    <name type="scientific">Aureimonas pseudogalii</name>
    <dbReference type="NCBI Taxonomy" id="1744844"/>
    <lineage>
        <taxon>Bacteria</taxon>
        <taxon>Pseudomonadati</taxon>
        <taxon>Pseudomonadota</taxon>
        <taxon>Alphaproteobacteria</taxon>
        <taxon>Hyphomicrobiales</taxon>
        <taxon>Aurantimonadaceae</taxon>
        <taxon>Aureimonas</taxon>
    </lineage>
</organism>
<dbReference type="RefSeq" id="WP_183200923.1">
    <property type="nucleotide sequence ID" value="NZ_JACIEK010000009.1"/>
</dbReference>
<sequence length="245" mass="28249">MSGLRLLVRSRTPIRHIQVYGQRCSGTHAIVRTLQANLGADAVTQDYGFKHWFVPEQVLFRDDVLVLVIARSAFDWLRSLHRQPWHAHDDIKRLPFSQFIRSPWHAYWDDEFWGVDALHPSRGREMMHERDPATGLRFADPIAKRTAKLRHWSDLHQRAHNVALLSLETLQAQPRRVIESLADATGLAAAAEFEALWSYKGNGNRVFEPTRYEPLTEEDADWIAGRLDPEIEARFSLPVRVGEMA</sequence>
<protein>
    <recommendedName>
        <fullName evidence="3">Sulfotransferase family protein</fullName>
    </recommendedName>
</protein>
<dbReference type="EMBL" id="JACIEK010000009">
    <property type="protein sequence ID" value="MBB3999383.1"/>
    <property type="molecule type" value="Genomic_DNA"/>
</dbReference>
<dbReference type="SUPFAM" id="SSF52540">
    <property type="entry name" value="P-loop containing nucleoside triphosphate hydrolases"/>
    <property type="match status" value="1"/>
</dbReference>
<dbReference type="Proteomes" id="UP000542776">
    <property type="component" value="Unassembled WGS sequence"/>
</dbReference>
<keyword evidence="2" id="KW-1185">Reference proteome</keyword>
<name>A0A7W6H6I3_9HYPH</name>
<reference evidence="1 2" key="1">
    <citation type="submission" date="2020-08" db="EMBL/GenBank/DDBJ databases">
        <title>Genomic Encyclopedia of Type Strains, Phase IV (KMG-IV): sequencing the most valuable type-strain genomes for metagenomic binning, comparative biology and taxonomic classification.</title>
        <authorList>
            <person name="Goeker M."/>
        </authorList>
    </citation>
    <scope>NUCLEOTIDE SEQUENCE [LARGE SCALE GENOMIC DNA]</scope>
    <source>
        <strain evidence="1 2">DSM 102238</strain>
    </source>
</reference>
<proteinExistence type="predicted"/>
<evidence type="ECO:0008006" key="3">
    <source>
        <dbReference type="Google" id="ProtNLM"/>
    </source>
</evidence>
<dbReference type="InterPro" id="IPR027417">
    <property type="entry name" value="P-loop_NTPase"/>
</dbReference>
<evidence type="ECO:0000313" key="1">
    <source>
        <dbReference type="EMBL" id="MBB3999383.1"/>
    </source>
</evidence>
<evidence type="ECO:0000313" key="2">
    <source>
        <dbReference type="Proteomes" id="UP000542776"/>
    </source>
</evidence>
<dbReference type="AlphaFoldDB" id="A0A7W6H6I3"/>
<accession>A0A7W6H6I3</accession>
<comment type="caution">
    <text evidence="1">The sequence shown here is derived from an EMBL/GenBank/DDBJ whole genome shotgun (WGS) entry which is preliminary data.</text>
</comment>